<keyword evidence="4" id="KW-1185">Reference proteome</keyword>
<dbReference type="Pfam" id="PF00753">
    <property type="entry name" value="Lactamase_B"/>
    <property type="match status" value="1"/>
</dbReference>
<evidence type="ECO:0000313" key="3">
    <source>
        <dbReference type="EMBL" id="TCO42916.1"/>
    </source>
</evidence>
<gene>
    <name evidence="3" type="ORF">EV148_101323</name>
</gene>
<dbReference type="SUPFAM" id="SSF56281">
    <property type="entry name" value="Metallo-hydrolase/oxidoreductase"/>
    <property type="match status" value="1"/>
</dbReference>
<dbReference type="PANTHER" id="PTHR42951">
    <property type="entry name" value="METALLO-BETA-LACTAMASE DOMAIN-CONTAINING"/>
    <property type="match status" value="1"/>
</dbReference>
<protein>
    <submittedName>
        <fullName evidence="3">Metallo-beta-lactamase class B</fullName>
    </submittedName>
</protein>
<dbReference type="NCBIfam" id="NF033105">
    <property type="entry name" value="bla_subclass_B3"/>
    <property type="match status" value="1"/>
</dbReference>
<proteinExistence type="predicted"/>
<dbReference type="AlphaFoldDB" id="A0A4R2IFC5"/>
<comment type="caution">
    <text evidence="3">The sequence shown here is derived from an EMBL/GenBank/DDBJ whole genome shotgun (WGS) entry which is preliminary data.</text>
</comment>
<dbReference type="NCBIfam" id="NF012229">
    <property type="entry name" value="bla_class_B_core"/>
    <property type="match status" value="1"/>
</dbReference>
<sequence>MILPLAFTAALSFAPLAAKLPADQKPFECSRCAAWNERVEPYRLAENTWYVGTKGLSSVLVVDDEGLVLIDGGLPQSAAVILDNVRKAGFDPRRIRWILNSHAHFDHAGGIAALARLTGAAVAAGRDGVVALTRAPYHPDDPQAGFGVASRYPSVKHVRAIDNGDTITVGHTTITAVASPGHAPGGMSWRWKSCHDGTCRDVVYLDSLNPVSTDAYRFSDHPAVVAALRASADRLAALPCDVAMAAHPDQLPTPKDAATTPCAAYAQEGRENLRKRLEKEDAK</sequence>
<evidence type="ECO:0000313" key="4">
    <source>
        <dbReference type="Proteomes" id="UP000294862"/>
    </source>
</evidence>
<feature type="signal peptide" evidence="1">
    <location>
        <begin position="1"/>
        <end position="17"/>
    </location>
</feature>
<accession>A0A4R2IFC5</accession>
<dbReference type="Gene3D" id="3.60.15.10">
    <property type="entry name" value="Ribonuclease Z/Hydroxyacylglutathione hydrolase-like"/>
    <property type="match status" value="1"/>
</dbReference>
<keyword evidence="1" id="KW-0732">Signal</keyword>
<feature type="domain" description="Metallo-beta-lactamase" evidence="2">
    <location>
        <begin position="55"/>
        <end position="247"/>
    </location>
</feature>
<dbReference type="PANTHER" id="PTHR42951:SF17">
    <property type="entry name" value="METALLO-BETA-LACTAMASE DOMAIN-CONTAINING PROTEIN"/>
    <property type="match status" value="1"/>
</dbReference>
<name>A0A4R2IFC5_9GAMM</name>
<dbReference type="InterPro" id="IPR050855">
    <property type="entry name" value="NDM-1-like"/>
</dbReference>
<organism evidence="3 4">
    <name type="scientific">Dokdonella fugitiva</name>
    <dbReference type="NCBI Taxonomy" id="328517"/>
    <lineage>
        <taxon>Bacteria</taxon>
        <taxon>Pseudomonadati</taxon>
        <taxon>Pseudomonadota</taxon>
        <taxon>Gammaproteobacteria</taxon>
        <taxon>Lysobacterales</taxon>
        <taxon>Rhodanobacteraceae</taxon>
        <taxon>Dokdonella</taxon>
    </lineage>
</organism>
<evidence type="ECO:0000256" key="1">
    <source>
        <dbReference type="SAM" id="SignalP"/>
    </source>
</evidence>
<dbReference type="EMBL" id="SLWQ01000001">
    <property type="protein sequence ID" value="TCO42916.1"/>
    <property type="molecule type" value="Genomic_DNA"/>
</dbReference>
<evidence type="ECO:0000259" key="2">
    <source>
        <dbReference type="SMART" id="SM00849"/>
    </source>
</evidence>
<dbReference type="Proteomes" id="UP000294862">
    <property type="component" value="Unassembled WGS sequence"/>
</dbReference>
<reference evidence="3 4" key="1">
    <citation type="journal article" date="2015" name="Stand. Genomic Sci.">
        <title>Genomic Encyclopedia of Bacterial and Archaeal Type Strains, Phase III: the genomes of soil and plant-associated and newly described type strains.</title>
        <authorList>
            <person name="Whitman W.B."/>
            <person name="Woyke T."/>
            <person name="Klenk H.P."/>
            <person name="Zhou Y."/>
            <person name="Lilburn T.G."/>
            <person name="Beck B.J."/>
            <person name="De Vos P."/>
            <person name="Vandamme P."/>
            <person name="Eisen J.A."/>
            <person name="Garrity G."/>
            <person name="Hugenholtz P."/>
            <person name="Kyrpides N.C."/>
        </authorList>
    </citation>
    <scope>NUCLEOTIDE SEQUENCE [LARGE SCALE GENOMIC DNA]</scope>
    <source>
        <strain evidence="3 4">A3</strain>
    </source>
</reference>
<dbReference type="SMART" id="SM00849">
    <property type="entry name" value="Lactamase_B"/>
    <property type="match status" value="1"/>
</dbReference>
<dbReference type="InterPro" id="IPR001279">
    <property type="entry name" value="Metallo-B-lactamas"/>
</dbReference>
<dbReference type="InterPro" id="IPR036866">
    <property type="entry name" value="RibonucZ/Hydroxyglut_hydro"/>
</dbReference>
<feature type="chain" id="PRO_5020277201" evidence="1">
    <location>
        <begin position="18"/>
        <end position="283"/>
    </location>
</feature>